<comment type="caution">
    <text evidence="1">The sequence shown here is derived from an EMBL/GenBank/DDBJ whole genome shotgun (WGS) entry which is preliminary data.</text>
</comment>
<gene>
    <name evidence="1" type="ORF">DPMN_091510</name>
</gene>
<dbReference type="EMBL" id="JAIWYP010000003">
    <property type="protein sequence ID" value="KAH3849116.1"/>
    <property type="molecule type" value="Genomic_DNA"/>
</dbReference>
<organism evidence="1 2">
    <name type="scientific">Dreissena polymorpha</name>
    <name type="common">Zebra mussel</name>
    <name type="synonym">Mytilus polymorpha</name>
    <dbReference type="NCBI Taxonomy" id="45954"/>
    <lineage>
        <taxon>Eukaryota</taxon>
        <taxon>Metazoa</taxon>
        <taxon>Spiralia</taxon>
        <taxon>Lophotrochozoa</taxon>
        <taxon>Mollusca</taxon>
        <taxon>Bivalvia</taxon>
        <taxon>Autobranchia</taxon>
        <taxon>Heteroconchia</taxon>
        <taxon>Euheterodonta</taxon>
        <taxon>Imparidentia</taxon>
        <taxon>Neoheterodontei</taxon>
        <taxon>Myida</taxon>
        <taxon>Dreissenoidea</taxon>
        <taxon>Dreissenidae</taxon>
        <taxon>Dreissena</taxon>
    </lineage>
</organism>
<sequence>MHESVQDKCNPGVRNAISSDMFIETNFVRYSLTRWKIIGSTLTPETLKVFSLSLHTCNRVERDLRELRSANLVDTDEQHKEEKCAKINTDANDKASIRRKLTESIDLLDPSKHPLSLVNIVLEQ</sequence>
<evidence type="ECO:0000313" key="2">
    <source>
        <dbReference type="Proteomes" id="UP000828390"/>
    </source>
</evidence>
<protein>
    <submittedName>
        <fullName evidence="1">Uncharacterized protein</fullName>
    </submittedName>
</protein>
<name>A0A9D4L279_DREPO</name>
<keyword evidence="2" id="KW-1185">Reference proteome</keyword>
<accession>A0A9D4L279</accession>
<evidence type="ECO:0000313" key="1">
    <source>
        <dbReference type="EMBL" id="KAH3849116.1"/>
    </source>
</evidence>
<proteinExistence type="predicted"/>
<dbReference type="AlphaFoldDB" id="A0A9D4L279"/>
<dbReference type="Proteomes" id="UP000828390">
    <property type="component" value="Unassembled WGS sequence"/>
</dbReference>
<reference evidence="1" key="2">
    <citation type="submission" date="2020-11" db="EMBL/GenBank/DDBJ databases">
        <authorList>
            <person name="McCartney M.A."/>
            <person name="Auch B."/>
            <person name="Kono T."/>
            <person name="Mallez S."/>
            <person name="Becker A."/>
            <person name="Gohl D.M."/>
            <person name="Silverstein K.A.T."/>
            <person name="Koren S."/>
            <person name="Bechman K.B."/>
            <person name="Herman A."/>
            <person name="Abrahante J.E."/>
            <person name="Garbe J."/>
        </authorList>
    </citation>
    <scope>NUCLEOTIDE SEQUENCE</scope>
    <source>
        <strain evidence="1">Duluth1</strain>
        <tissue evidence="1">Whole animal</tissue>
    </source>
</reference>
<reference evidence="1" key="1">
    <citation type="journal article" date="2019" name="bioRxiv">
        <title>The Genome of the Zebra Mussel, Dreissena polymorpha: A Resource for Invasive Species Research.</title>
        <authorList>
            <person name="McCartney M.A."/>
            <person name="Auch B."/>
            <person name="Kono T."/>
            <person name="Mallez S."/>
            <person name="Zhang Y."/>
            <person name="Obille A."/>
            <person name="Becker A."/>
            <person name="Abrahante J.E."/>
            <person name="Garbe J."/>
            <person name="Badalamenti J.P."/>
            <person name="Herman A."/>
            <person name="Mangelson H."/>
            <person name="Liachko I."/>
            <person name="Sullivan S."/>
            <person name="Sone E.D."/>
            <person name="Koren S."/>
            <person name="Silverstein K.A.T."/>
            <person name="Beckman K.B."/>
            <person name="Gohl D.M."/>
        </authorList>
    </citation>
    <scope>NUCLEOTIDE SEQUENCE</scope>
    <source>
        <strain evidence="1">Duluth1</strain>
        <tissue evidence="1">Whole animal</tissue>
    </source>
</reference>